<gene>
    <name evidence="5" type="ORF">SSP0437_LOCUS7818</name>
</gene>
<sequence>MSSPLSVCDECLVPHALLDLVFFPSTSPCAFCGSGYTAARWKPSTGGQRKRTIACVPCAQAREACQCCLRHRTLGIAIHLADRAAELAGARREELAGLHSANEKNRAHHRHLLLTRQHVAGTLSHDALTNTLGTALLEDATTATDRAARPTCSLARRGLCTRGDSCPFRHPGESATTTATTTAAENGSTDDSESHNLQRIVALDVPPAVTEEDLAEHLHVAKSDVQRRGPSIFISFPTFEAATAAVARYTDNSIVRLSTGQHFRVEFVRRGAAAPSGRSGAAATAAARGGKEAGTQGGGGTKEVRSVDLVGGKRGREEGEEGGGGGGVGVVKQSRFWSIAEYTR</sequence>
<evidence type="ECO:0000256" key="1">
    <source>
        <dbReference type="ARBA" id="ARBA00022884"/>
    </source>
</evidence>
<dbReference type="InterPro" id="IPR048995">
    <property type="entry name" value="STL11/RBM22-like_N"/>
</dbReference>
<evidence type="ECO:0000256" key="3">
    <source>
        <dbReference type="SAM" id="MobiDB-lite"/>
    </source>
</evidence>
<feature type="region of interest" description="Disordered" evidence="3">
    <location>
        <begin position="165"/>
        <end position="195"/>
    </location>
</feature>
<dbReference type="GO" id="GO:0003723">
    <property type="term" value="F:RNA binding"/>
    <property type="evidence" value="ECO:0007669"/>
    <property type="project" value="UniProtKB-KW"/>
</dbReference>
<dbReference type="AlphaFoldDB" id="A0A7S1VHF4"/>
<reference evidence="5" key="1">
    <citation type="submission" date="2021-01" db="EMBL/GenBank/DDBJ databases">
        <authorList>
            <person name="Corre E."/>
            <person name="Pelletier E."/>
            <person name="Niang G."/>
            <person name="Scheremetjew M."/>
            <person name="Finn R."/>
            <person name="Kale V."/>
            <person name="Holt S."/>
            <person name="Cochrane G."/>
            <person name="Meng A."/>
            <person name="Brown T."/>
            <person name="Cohen L."/>
        </authorList>
    </citation>
    <scope>NUCLEOTIDE SEQUENCE</scope>
    <source>
        <strain evidence="5">ATCC 50979</strain>
    </source>
</reference>
<feature type="domain" description="C3H1-type" evidence="4">
    <location>
        <begin position="146"/>
        <end position="173"/>
    </location>
</feature>
<evidence type="ECO:0000313" key="5">
    <source>
        <dbReference type="EMBL" id="CAD9300102.1"/>
    </source>
</evidence>
<keyword evidence="2" id="KW-0479">Metal-binding</keyword>
<feature type="compositionally biased region" description="Low complexity" evidence="3">
    <location>
        <begin position="175"/>
        <end position="184"/>
    </location>
</feature>
<dbReference type="Pfam" id="PF21369">
    <property type="entry name" value="STL11_N"/>
    <property type="match status" value="1"/>
</dbReference>
<feature type="region of interest" description="Disordered" evidence="3">
    <location>
        <begin position="274"/>
        <end position="330"/>
    </location>
</feature>
<evidence type="ECO:0000259" key="4">
    <source>
        <dbReference type="PROSITE" id="PS50103"/>
    </source>
</evidence>
<keyword evidence="1" id="KW-0694">RNA-binding</keyword>
<dbReference type="InterPro" id="IPR000571">
    <property type="entry name" value="Znf_CCCH"/>
</dbReference>
<proteinExistence type="predicted"/>
<feature type="compositionally biased region" description="Low complexity" evidence="3">
    <location>
        <begin position="274"/>
        <end position="288"/>
    </location>
</feature>
<dbReference type="GO" id="GO:0008270">
    <property type="term" value="F:zinc ion binding"/>
    <property type="evidence" value="ECO:0007669"/>
    <property type="project" value="UniProtKB-KW"/>
</dbReference>
<organism evidence="5">
    <name type="scientific">Sexangularia sp. CB-2014</name>
    <dbReference type="NCBI Taxonomy" id="1486929"/>
    <lineage>
        <taxon>Eukaryota</taxon>
        <taxon>Amoebozoa</taxon>
        <taxon>Tubulinea</taxon>
        <taxon>Elardia</taxon>
        <taxon>Arcellinida</taxon>
        <taxon>Arcellinida incertae sedis</taxon>
        <taxon>Sexangularia</taxon>
    </lineage>
</organism>
<dbReference type="EMBL" id="HBGL01010074">
    <property type="protein sequence ID" value="CAD9300102.1"/>
    <property type="molecule type" value="Transcribed_RNA"/>
</dbReference>
<dbReference type="PROSITE" id="PS50103">
    <property type="entry name" value="ZF_C3H1"/>
    <property type="match status" value="1"/>
</dbReference>
<evidence type="ECO:0000256" key="2">
    <source>
        <dbReference type="PROSITE-ProRule" id="PRU00723"/>
    </source>
</evidence>
<accession>A0A7S1VHF4</accession>
<keyword evidence="2" id="KW-0863">Zinc-finger</keyword>
<name>A0A7S1VHF4_9EUKA</name>
<keyword evidence="2" id="KW-0862">Zinc</keyword>
<feature type="zinc finger region" description="C3H1-type" evidence="2">
    <location>
        <begin position="146"/>
        <end position="173"/>
    </location>
</feature>
<protein>
    <recommendedName>
        <fullName evidence="4">C3H1-type domain-containing protein</fullName>
    </recommendedName>
</protein>